<proteinExistence type="predicted"/>
<feature type="transmembrane region" description="Helical" evidence="1">
    <location>
        <begin position="134"/>
        <end position="163"/>
    </location>
</feature>
<keyword evidence="1" id="KW-0472">Membrane</keyword>
<gene>
    <name evidence="2" type="ORF">H1R20_g12401</name>
</gene>
<dbReference type="AlphaFoldDB" id="A0A9W8IXU0"/>
<sequence length="212" mass="23044">MKISQPCPIQTSTSADNGQTEMACQDYEAAVSFIEAKRPGDVLRPPQARCDTGVAANRKPLQNDTYLQLASSAQQMARDARKVHRSIASFQESIFYSSLPLVSFLYIVGAAAVIPRVCKGQPFLTVPYDPKKTLMIGFTGSIICGLALLVLGIMLSLAALWFVTVSFARYVDAFCNIDLVEYSQGDRKRGLVAQDPDGRTVTLTAKELVLGS</sequence>
<protein>
    <submittedName>
        <fullName evidence="2">Uncharacterized protein</fullName>
    </submittedName>
</protein>
<keyword evidence="1" id="KW-1133">Transmembrane helix</keyword>
<dbReference type="Proteomes" id="UP001140091">
    <property type="component" value="Unassembled WGS sequence"/>
</dbReference>
<evidence type="ECO:0000256" key="1">
    <source>
        <dbReference type="SAM" id="Phobius"/>
    </source>
</evidence>
<evidence type="ECO:0000313" key="3">
    <source>
        <dbReference type="Proteomes" id="UP001140091"/>
    </source>
</evidence>
<accession>A0A9W8IXU0</accession>
<keyword evidence="1" id="KW-0812">Transmembrane</keyword>
<feature type="non-terminal residue" evidence="2">
    <location>
        <position position="212"/>
    </location>
</feature>
<keyword evidence="3" id="KW-1185">Reference proteome</keyword>
<organism evidence="2 3">
    <name type="scientific">Candolleomyces eurysporus</name>
    <dbReference type="NCBI Taxonomy" id="2828524"/>
    <lineage>
        <taxon>Eukaryota</taxon>
        <taxon>Fungi</taxon>
        <taxon>Dikarya</taxon>
        <taxon>Basidiomycota</taxon>
        <taxon>Agaricomycotina</taxon>
        <taxon>Agaricomycetes</taxon>
        <taxon>Agaricomycetidae</taxon>
        <taxon>Agaricales</taxon>
        <taxon>Agaricineae</taxon>
        <taxon>Psathyrellaceae</taxon>
        <taxon>Candolleomyces</taxon>
    </lineage>
</organism>
<evidence type="ECO:0000313" key="2">
    <source>
        <dbReference type="EMBL" id="KAJ2924692.1"/>
    </source>
</evidence>
<feature type="transmembrane region" description="Helical" evidence="1">
    <location>
        <begin position="94"/>
        <end position="114"/>
    </location>
</feature>
<reference evidence="2" key="1">
    <citation type="submission" date="2022-06" db="EMBL/GenBank/DDBJ databases">
        <title>Genome Sequence of Candolleomyces eurysporus.</title>
        <authorList>
            <person name="Buettner E."/>
        </authorList>
    </citation>
    <scope>NUCLEOTIDE SEQUENCE</scope>
    <source>
        <strain evidence="2">VTCC 930004</strain>
    </source>
</reference>
<comment type="caution">
    <text evidence="2">The sequence shown here is derived from an EMBL/GenBank/DDBJ whole genome shotgun (WGS) entry which is preliminary data.</text>
</comment>
<name>A0A9W8IXU0_9AGAR</name>
<dbReference type="EMBL" id="JANBPK010001209">
    <property type="protein sequence ID" value="KAJ2924692.1"/>
    <property type="molecule type" value="Genomic_DNA"/>
</dbReference>